<comment type="caution">
    <text evidence="1">The sequence shown here is derived from an EMBL/GenBank/DDBJ whole genome shotgun (WGS) entry which is preliminary data.</text>
</comment>
<dbReference type="Proteomes" id="UP001266305">
    <property type="component" value="Unassembled WGS sequence"/>
</dbReference>
<name>A0ABQ9TM00_SAGOE</name>
<dbReference type="PANTHER" id="PTHR12047">
    <property type="entry name" value="FANCONI ANEMIA GROUP A PROTEIN"/>
    <property type="match status" value="1"/>
</dbReference>
<evidence type="ECO:0000313" key="2">
    <source>
        <dbReference type="Proteomes" id="UP001266305"/>
    </source>
</evidence>
<accession>A0ABQ9TM00</accession>
<keyword evidence="2" id="KW-1185">Reference proteome</keyword>
<proteinExistence type="predicted"/>
<evidence type="ECO:0000313" key="1">
    <source>
        <dbReference type="EMBL" id="KAK2085766.1"/>
    </source>
</evidence>
<dbReference type="EMBL" id="JASSZA010000021">
    <property type="protein sequence ID" value="KAK2085766.1"/>
    <property type="molecule type" value="Genomic_DNA"/>
</dbReference>
<sequence length="207" mass="22788">MFTAASPHLKEGRARFLLSTEELWFLLQSAQTSNLTQRYKSHSGPASGKRRLDGAPWTFSGAATSLGQKGYLLMDALAECSASLLHSPHAGLEPRMQMSWEWEGAVQPALQCGVVLFVGHGSPDWAVKEMAADLELQQDPSVPPGHSPSKGHFLYGIFHRRLQALVSGWGMAASLQRQRELLMYKSLSVSEALATKRRIQQVESTLD</sequence>
<reference evidence="1 2" key="1">
    <citation type="submission" date="2023-05" db="EMBL/GenBank/DDBJ databases">
        <title>B98-5 Cell Line De Novo Hybrid Assembly: An Optical Mapping Approach.</title>
        <authorList>
            <person name="Kananen K."/>
            <person name="Auerbach J.A."/>
            <person name="Kautto E."/>
            <person name="Blachly J.S."/>
        </authorList>
    </citation>
    <scope>NUCLEOTIDE SEQUENCE [LARGE SCALE GENOMIC DNA]</scope>
    <source>
        <strain evidence="1">B95-8</strain>
        <tissue evidence="1">Cell line</tissue>
    </source>
</reference>
<dbReference type="InterPro" id="IPR003516">
    <property type="entry name" value="FANCA"/>
</dbReference>
<gene>
    <name evidence="1" type="ORF">P7K49_037066</name>
</gene>
<protein>
    <submittedName>
        <fullName evidence="1">Uncharacterized protein</fullName>
    </submittedName>
</protein>
<organism evidence="1 2">
    <name type="scientific">Saguinus oedipus</name>
    <name type="common">Cotton-top tamarin</name>
    <name type="synonym">Oedipomidas oedipus</name>
    <dbReference type="NCBI Taxonomy" id="9490"/>
    <lineage>
        <taxon>Eukaryota</taxon>
        <taxon>Metazoa</taxon>
        <taxon>Chordata</taxon>
        <taxon>Craniata</taxon>
        <taxon>Vertebrata</taxon>
        <taxon>Euteleostomi</taxon>
        <taxon>Mammalia</taxon>
        <taxon>Eutheria</taxon>
        <taxon>Euarchontoglires</taxon>
        <taxon>Primates</taxon>
        <taxon>Haplorrhini</taxon>
        <taxon>Platyrrhini</taxon>
        <taxon>Cebidae</taxon>
        <taxon>Callitrichinae</taxon>
        <taxon>Saguinus</taxon>
    </lineage>
</organism>
<dbReference type="PANTHER" id="PTHR12047:SF2">
    <property type="entry name" value="FANCONI ANEMIA GROUP A PROTEIN"/>
    <property type="match status" value="1"/>
</dbReference>